<dbReference type="EMBL" id="PYAS01000003">
    <property type="protein sequence ID" value="PSL31214.1"/>
    <property type="molecule type" value="Genomic_DNA"/>
</dbReference>
<organism evidence="3 4">
    <name type="scientific">Dyadobacter jiangsuensis</name>
    <dbReference type="NCBI Taxonomy" id="1591085"/>
    <lineage>
        <taxon>Bacteria</taxon>
        <taxon>Pseudomonadati</taxon>
        <taxon>Bacteroidota</taxon>
        <taxon>Cytophagia</taxon>
        <taxon>Cytophagales</taxon>
        <taxon>Spirosomataceae</taxon>
        <taxon>Dyadobacter</taxon>
    </lineage>
</organism>
<dbReference type="GO" id="GO:0006508">
    <property type="term" value="P:proteolysis"/>
    <property type="evidence" value="ECO:0007669"/>
    <property type="project" value="UniProtKB-KW"/>
</dbReference>
<dbReference type="InterPro" id="IPR025660">
    <property type="entry name" value="Pept_his_AS"/>
</dbReference>
<keyword evidence="3" id="KW-0378">Hydrolase</keyword>
<dbReference type="Pfam" id="PF00112">
    <property type="entry name" value="Peptidase_C1"/>
    <property type="match status" value="1"/>
</dbReference>
<evidence type="ECO:0000313" key="4">
    <source>
        <dbReference type="Proteomes" id="UP000241964"/>
    </source>
</evidence>
<dbReference type="Gene3D" id="3.90.70.10">
    <property type="entry name" value="Cysteine proteinases"/>
    <property type="match status" value="1"/>
</dbReference>
<dbReference type="InterPro" id="IPR000668">
    <property type="entry name" value="Peptidase_C1A_C"/>
</dbReference>
<keyword evidence="4" id="KW-1185">Reference proteome</keyword>
<accession>A0A2P8GB67</accession>
<dbReference type="CDD" id="cd02619">
    <property type="entry name" value="Peptidase_C1"/>
    <property type="match status" value="1"/>
</dbReference>
<dbReference type="Proteomes" id="UP000241964">
    <property type="component" value="Unassembled WGS sequence"/>
</dbReference>
<proteinExistence type="predicted"/>
<dbReference type="SUPFAM" id="SSF54001">
    <property type="entry name" value="Cysteine proteinases"/>
    <property type="match status" value="1"/>
</dbReference>
<reference evidence="3 4" key="1">
    <citation type="submission" date="2018-03" db="EMBL/GenBank/DDBJ databases">
        <title>Genomic Encyclopedia of Archaeal and Bacterial Type Strains, Phase II (KMG-II): from individual species to whole genera.</title>
        <authorList>
            <person name="Goeker M."/>
        </authorList>
    </citation>
    <scope>NUCLEOTIDE SEQUENCE [LARGE SCALE GENOMIC DNA]</scope>
    <source>
        <strain evidence="3 4">DSM 29057</strain>
    </source>
</reference>
<dbReference type="Pfam" id="PF14326">
    <property type="entry name" value="DUF4384"/>
    <property type="match status" value="1"/>
</dbReference>
<evidence type="ECO:0000256" key="1">
    <source>
        <dbReference type="SAM" id="SignalP"/>
    </source>
</evidence>
<feature type="domain" description="Peptidase C1A papain C-terminal" evidence="2">
    <location>
        <begin position="56"/>
        <end position="288"/>
    </location>
</feature>
<dbReference type="SMART" id="SM00645">
    <property type="entry name" value="Pept_C1"/>
    <property type="match status" value="1"/>
</dbReference>
<dbReference type="PROSITE" id="PS00639">
    <property type="entry name" value="THIOL_PROTEASE_HIS"/>
    <property type="match status" value="1"/>
</dbReference>
<dbReference type="GO" id="GO:0008234">
    <property type="term" value="F:cysteine-type peptidase activity"/>
    <property type="evidence" value="ECO:0007669"/>
    <property type="project" value="InterPro"/>
</dbReference>
<dbReference type="RefSeq" id="WP_106594581.1">
    <property type="nucleotide sequence ID" value="NZ_PYAS01000003.1"/>
</dbReference>
<keyword evidence="3" id="KW-0645">Protease</keyword>
<dbReference type="OrthoDB" id="3648721at2"/>
<dbReference type="InterPro" id="IPR025493">
    <property type="entry name" value="DUF4384"/>
</dbReference>
<dbReference type="InterPro" id="IPR038765">
    <property type="entry name" value="Papain-like_cys_pep_sf"/>
</dbReference>
<comment type="caution">
    <text evidence="3">The sequence shown here is derived from an EMBL/GenBank/DDBJ whole genome shotgun (WGS) entry which is preliminary data.</text>
</comment>
<name>A0A2P8GB67_9BACT</name>
<evidence type="ECO:0000313" key="3">
    <source>
        <dbReference type="EMBL" id="PSL31214.1"/>
    </source>
</evidence>
<feature type="chain" id="PRO_5015202387" evidence="1">
    <location>
        <begin position="17"/>
        <end position="491"/>
    </location>
</feature>
<gene>
    <name evidence="3" type="ORF">CLV60_10380</name>
</gene>
<evidence type="ECO:0000259" key="2">
    <source>
        <dbReference type="SMART" id="SM00645"/>
    </source>
</evidence>
<protein>
    <submittedName>
        <fullName evidence="3">Papain like protease</fullName>
    </submittedName>
</protein>
<feature type="signal peptide" evidence="1">
    <location>
        <begin position="1"/>
        <end position="16"/>
    </location>
</feature>
<sequence>MRSSIKIAALSMLAWAAVFPASESLAQTRRMGLKMDDAKYLRLPRKSSNVRLKGAMPASYSIREFLPEIADQGADGTCVGWSAAYYMRTAMEAGKQGLSNQPAKIATTAFSPSWLYGQVKSGLDNGCAEGVFLEDALEVMKTKGTALLSCAPADCDAKYDQCDEKAANYKIADYATLFNPKDKDATPEQRINAIKSALVEGKNAVLIGMMVPPSFIEEATEHWQAAPGESVDNTAGGHAMAIVGYDDSVKGGSFLIANSWGKNWGSNGYTWAKYDDLVRFTRNAYQIFPEPPAKPQPQTITLKGNVDFSIGSGGMAVHSMVYKGIQVTPDQPNSKTEMITYNMSQPYASGTRFKMMISNTKQSYVYILGSDQENRVSALFPYNSEEVVTSAMVPANSTVLMPSANTSFTLDEVKGEDYFVVFISQNELNLDELANKVKKAEGTIVQKAYAALGEEFISPKEIAYESGKIAYEVKGDPKGSVVPILVKIVHQ</sequence>
<dbReference type="AlphaFoldDB" id="A0A2P8GB67"/>
<keyword evidence="1" id="KW-0732">Signal</keyword>